<proteinExistence type="predicted"/>
<protein>
    <recommendedName>
        <fullName evidence="3">DUF1365 domain-containing protein</fullName>
    </recommendedName>
</protein>
<dbReference type="PANTHER" id="PTHR33973">
    <property type="entry name" value="OS07G0153300 PROTEIN"/>
    <property type="match status" value="1"/>
</dbReference>
<dbReference type="RefSeq" id="WP_184264096.1">
    <property type="nucleotide sequence ID" value="NZ_JACIIX010000010.1"/>
</dbReference>
<evidence type="ECO:0000313" key="1">
    <source>
        <dbReference type="EMBL" id="MBB6211278.1"/>
    </source>
</evidence>
<gene>
    <name evidence="1" type="ORF">FHS48_002715</name>
</gene>
<comment type="caution">
    <text evidence="1">The sequence shown here is derived from an EMBL/GenBank/DDBJ whole genome shotgun (WGS) entry which is preliminary data.</text>
</comment>
<evidence type="ECO:0000313" key="2">
    <source>
        <dbReference type="Proteomes" id="UP000544872"/>
    </source>
</evidence>
<reference evidence="1 2" key="1">
    <citation type="submission" date="2020-08" db="EMBL/GenBank/DDBJ databases">
        <title>Genomic Encyclopedia of Type Strains, Phase IV (KMG-IV): sequencing the most valuable type-strain genomes for metagenomic binning, comparative biology and taxonomic classification.</title>
        <authorList>
            <person name="Goeker M."/>
        </authorList>
    </citation>
    <scope>NUCLEOTIDE SEQUENCE [LARGE SCALE GENOMIC DNA]</scope>
    <source>
        <strain evidence="1 2">DSM 11590</strain>
    </source>
</reference>
<dbReference type="Proteomes" id="UP000544872">
    <property type="component" value="Unassembled WGS sequence"/>
</dbReference>
<name>A0A7X0DMN2_NOVIT</name>
<dbReference type="AlphaFoldDB" id="A0A7X0DMN2"/>
<organism evidence="1 2">
    <name type="scientific">Novispirillum itersonii</name>
    <name type="common">Aquaspirillum itersonii</name>
    <dbReference type="NCBI Taxonomy" id="189"/>
    <lineage>
        <taxon>Bacteria</taxon>
        <taxon>Pseudomonadati</taxon>
        <taxon>Pseudomonadota</taxon>
        <taxon>Alphaproteobacteria</taxon>
        <taxon>Rhodospirillales</taxon>
        <taxon>Novispirillaceae</taxon>
        <taxon>Novispirillum</taxon>
    </lineage>
</organism>
<dbReference type="Pfam" id="PF07103">
    <property type="entry name" value="DUF1365"/>
    <property type="match status" value="1"/>
</dbReference>
<sequence length="288" mass="32036">MAKRPVFLRWPGKGTAVMEQGGLLYQGAVVHRRDGAVHHRLRYRVFWLLTDLTALPELRRRGRWHGLPLLGVDGPGLLSFRQADHGDGRRSGLIDWVRDRLHDQGLADAAAGPVHLLAMPRVLGGVFNPLSVYFCHRADGTLGAVLYQVNNTFGDRHSYVVPVSREDAAYRVVRSWADKTFHVSPFLPLTGGYRFRTQPPGAWVAGDQISVGIRLDGPDHGLTAALTATAQPVTAATILRLWLRHPLLWLMVLGGIHWEALRLWRKGAPFFRRTPPPDHPASAGRPLV</sequence>
<keyword evidence="2" id="KW-1185">Reference proteome</keyword>
<dbReference type="InterPro" id="IPR010775">
    <property type="entry name" value="DUF1365"/>
</dbReference>
<accession>A0A7X0DMN2</accession>
<dbReference type="EMBL" id="JACIIX010000010">
    <property type="protein sequence ID" value="MBB6211278.1"/>
    <property type="molecule type" value="Genomic_DNA"/>
</dbReference>
<dbReference type="PANTHER" id="PTHR33973:SF4">
    <property type="entry name" value="OS07G0153300 PROTEIN"/>
    <property type="match status" value="1"/>
</dbReference>
<evidence type="ECO:0008006" key="3">
    <source>
        <dbReference type="Google" id="ProtNLM"/>
    </source>
</evidence>